<dbReference type="Pfam" id="PF08281">
    <property type="entry name" value="Sigma70_r4_2"/>
    <property type="match status" value="1"/>
</dbReference>
<dbReference type="RefSeq" id="WP_341419382.1">
    <property type="nucleotide sequence ID" value="NZ_JBBPCC010000027.1"/>
</dbReference>
<dbReference type="InterPro" id="IPR013324">
    <property type="entry name" value="RNA_pol_sigma_r3/r4-like"/>
</dbReference>
<keyword evidence="2" id="KW-0805">Transcription regulation</keyword>
<evidence type="ECO:0000256" key="2">
    <source>
        <dbReference type="ARBA" id="ARBA00023015"/>
    </source>
</evidence>
<evidence type="ECO:0000256" key="3">
    <source>
        <dbReference type="ARBA" id="ARBA00023082"/>
    </source>
</evidence>
<reference evidence="7 8" key="1">
    <citation type="submission" date="2024-04" db="EMBL/GenBank/DDBJ databases">
        <title>draft genome sequnece of Paenibacillus filicis.</title>
        <authorList>
            <person name="Kim D.-U."/>
        </authorList>
    </citation>
    <scope>NUCLEOTIDE SEQUENCE [LARGE SCALE GENOMIC DNA]</scope>
    <source>
        <strain evidence="7 8">KACC14197</strain>
    </source>
</reference>
<dbReference type="NCBIfam" id="TIGR02937">
    <property type="entry name" value="sigma70-ECF"/>
    <property type="match status" value="1"/>
</dbReference>
<dbReference type="EMBL" id="JBBPCC010000027">
    <property type="protein sequence ID" value="MEK8132258.1"/>
    <property type="molecule type" value="Genomic_DNA"/>
</dbReference>
<dbReference type="InterPro" id="IPR013325">
    <property type="entry name" value="RNA_pol_sigma_r2"/>
</dbReference>
<comment type="caution">
    <text evidence="7">The sequence shown here is derived from an EMBL/GenBank/DDBJ whole genome shotgun (WGS) entry which is preliminary data.</text>
</comment>
<name>A0ABU9DVY0_9BACL</name>
<evidence type="ECO:0000256" key="4">
    <source>
        <dbReference type="ARBA" id="ARBA00023163"/>
    </source>
</evidence>
<dbReference type="CDD" id="cd06171">
    <property type="entry name" value="Sigma70_r4"/>
    <property type="match status" value="1"/>
</dbReference>
<dbReference type="Gene3D" id="1.10.10.10">
    <property type="entry name" value="Winged helix-like DNA-binding domain superfamily/Winged helix DNA-binding domain"/>
    <property type="match status" value="1"/>
</dbReference>
<evidence type="ECO:0000256" key="1">
    <source>
        <dbReference type="ARBA" id="ARBA00010641"/>
    </source>
</evidence>
<dbReference type="SUPFAM" id="SSF88946">
    <property type="entry name" value="Sigma2 domain of RNA polymerase sigma factors"/>
    <property type="match status" value="1"/>
</dbReference>
<comment type="similarity">
    <text evidence="1">Belongs to the sigma-70 factor family. ECF subfamily.</text>
</comment>
<dbReference type="Pfam" id="PF04542">
    <property type="entry name" value="Sigma70_r2"/>
    <property type="match status" value="1"/>
</dbReference>
<accession>A0ABU9DVY0</accession>
<dbReference type="InterPro" id="IPR013249">
    <property type="entry name" value="RNA_pol_sigma70_r4_t2"/>
</dbReference>
<dbReference type="SUPFAM" id="SSF88659">
    <property type="entry name" value="Sigma3 and sigma4 domains of RNA polymerase sigma factors"/>
    <property type="match status" value="1"/>
</dbReference>
<evidence type="ECO:0000313" key="8">
    <source>
        <dbReference type="Proteomes" id="UP001469365"/>
    </source>
</evidence>
<evidence type="ECO:0000313" key="7">
    <source>
        <dbReference type="EMBL" id="MEK8132258.1"/>
    </source>
</evidence>
<dbReference type="InterPro" id="IPR014284">
    <property type="entry name" value="RNA_pol_sigma-70_dom"/>
</dbReference>
<keyword evidence="8" id="KW-1185">Reference proteome</keyword>
<feature type="domain" description="RNA polymerase sigma-70 region 2" evidence="5">
    <location>
        <begin position="24"/>
        <end position="92"/>
    </location>
</feature>
<dbReference type="PANTHER" id="PTHR43133:SF51">
    <property type="entry name" value="RNA POLYMERASE SIGMA FACTOR"/>
    <property type="match status" value="1"/>
</dbReference>
<dbReference type="PANTHER" id="PTHR43133">
    <property type="entry name" value="RNA POLYMERASE ECF-TYPE SIGMA FACTO"/>
    <property type="match status" value="1"/>
</dbReference>
<dbReference type="InterPro" id="IPR036388">
    <property type="entry name" value="WH-like_DNA-bd_sf"/>
</dbReference>
<protein>
    <submittedName>
        <fullName evidence="7">Sigma-70 family RNA polymerase sigma factor</fullName>
    </submittedName>
</protein>
<keyword evidence="3" id="KW-0731">Sigma factor</keyword>
<organism evidence="7 8">
    <name type="scientific">Paenibacillus filicis</name>
    <dbReference type="NCBI Taxonomy" id="669464"/>
    <lineage>
        <taxon>Bacteria</taxon>
        <taxon>Bacillati</taxon>
        <taxon>Bacillota</taxon>
        <taxon>Bacilli</taxon>
        <taxon>Bacillales</taxon>
        <taxon>Paenibacillaceae</taxon>
        <taxon>Paenibacillus</taxon>
    </lineage>
</organism>
<proteinExistence type="inferred from homology"/>
<dbReference type="Gene3D" id="1.10.1740.10">
    <property type="match status" value="1"/>
</dbReference>
<evidence type="ECO:0000259" key="6">
    <source>
        <dbReference type="Pfam" id="PF08281"/>
    </source>
</evidence>
<keyword evidence="4" id="KW-0804">Transcription</keyword>
<gene>
    <name evidence="7" type="ORF">WMW72_30600</name>
</gene>
<sequence>MECMADEQLVDLIRQGDEAAYRTLMERYQDYVYTLIYRMVDHRETAEDLTQEVFLKLFRAIERFRGDSQLKTWIYRLTVNLVADYRRSRKRRPYEAILDKVKGWFGDRKEEPEAKALEREERQTVQDLLSALPDKYKLVLYLYHYKQLSYQEIADATGLPIKTVETRLYRGKMLLKQKWLEVGGHDWHSSKRSRTATLSE</sequence>
<dbReference type="InterPro" id="IPR039425">
    <property type="entry name" value="RNA_pol_sigma-70-like"/>
</dbReference>
<dbReference type="Proteomes" id="UP001469365">
    <property type="component" value="Unassembled WGS sequence"/>
</dbReference>
<feature type="domain" description="RNA polymerase sigma factor 70 region 4 type 2" evidence="6">
    <location>
        <begin position="123"/>
        <end position="174"/>
    </location>
</feature>
<evidence type="ECO:0000259" key="5">
    <source>
        <dbReference type="Pfam" id="PF04542"/>
    </source>
</evidence>
<dbReference type="InterPro" id="IPR007627">
    <property type="entry name" value="RNA_pol_sigma70_r2"/>
</dbReference>